<accession>A0A127PBP4</accession>
<dbReference type="GO" id="GO:0003700">
    <property type="term" value="F:DNA-binding transcription factor activity"/>
    <property type="evidence" value="ECO:0007669"/>
    <property type="project" value="InterPro"/>
</dbReference>
<dbReference type="GO" id="GO:0043565">
    <property type="term" value="F:sequence-specific DNA binding"/>
    <property type="evidence" value="ECO:0007669"/>
    <property type="project" value="InterPro"/>
</dbReference>
<evidence type="ECO:0000256" key="3">
    <source>
        <dbReference type="ARBA" id="ARBA00023163"/>
    </source>
</evidence>
<feature type="domain" description="HTH araC/xylS-type" evidence="4">
    <location>
        <begin position="136"/>
        <end position="236"/>
    </location>
</feature>
<dbReference type="PANTHER" id="PTHR46796">
    <property type="entry name" value="HTH-TYPE TRANSCRIPTIONAL ACTIVATOR RHAS-RELATED"/>
    <property type="match status" value="1"/>
</dbReference>
<evidence type="ECO:0000256" key="2">
    <source>
        <dbReference type="ARBA" id="ARBA00023125"/>
    </source>
</evidence>
<evidence type="ECO:0000256" key="1">
    <source>
        <dbReference type="ARBA" id="ARBA00023015"/>
    </source>
</evidence>
<dbReference type="InterPro" id="IPR014710">
    <property type="entry name" value="RmlC-like_jellyroll"/>
</dbReference>
<keyword evidence="2" id="KW-0238">DNA-binding</keyword>
<dbReference type="InterPro" id="IPR050204">
    <property type="entry name" value="AraC_XylS_family_regulators"/>
</dbReference>
<evidence type="ECO:0000259" key="4">
    <source>
        <dbReference type="PROSITE" id="PS01124"/>
    </source>
</evidence>
<proteinExistence type="predicted"/>
<dbReference type="Proteomes" id="UP000072421">
    <property type="component" value="Chromosome"/>
</dbReference>
<dbReference type="EMBL" id="CP013232">
    <property type="protein sequence ID" value="AMO95239.1"/>
    <property type="molecule type" value="Genomic_DNA"/>
</dbReference>
<evidence type="ECO:0000313" key="5">
    <source>
        <dbReference type="EMBL" id="AMO95239.1"/>
    </source>
</evidence>
<dbReference type="SUPFAM" id="SSF51182">
    <property type="entry name" value="RmlC-like cupins"/>
    <property type="match status" value="1"/>
</dbReference>
<dbReference type="AlphaFoldDB" id="A0A127PBP4"/>
<dbReference type="InterPro" id="IPR009057">
    <property type="entry name" value="Homeodomain-like_sf"/>
</dbReference>
<dbReference type="Gene3D" id="2.60.120.10">
    <property type="entry name" value="Jelly Rolls"/>
    <property type="match status" value="1"/>
</dbReference>
<dbReference type="InterPro" id="IPR018060">
    <property type="entry name" value="HTH_AraC"/>
</dbReference>
<keyword evidence="3" id="KW-0804">Transcription</keyword>
<sequence>MPQYATDNHPPLTRMPSFQQTPSCILEPGTVIPRHIHAQAYATIVLDGDYQEAGERGRWHVRAGDVLLHAPFSAHWNRAIPRGARVLNLPVTMAVAESACGQVADPDLVIRLAGRDSLEAAAALTHGWRQSQGKLSEAPDLLAEALTASDPAGVQLWSLENGVSRVTAFRWFRSVYGVSPTRYRIEARARLAWRMFMDGDASLAEIAAAAGYADQAHMNRDVKAFTGRSPGAWRSTLKHSFKTAAAAP</sequence>
<protein>
    <submittedName>
        <fullName evidence="5">Bacterial regulatory helix-turn-helix s, AraC family protein</fullName>
    </submittedName>
</protein>
<dbReference type="SUPFAM" id="SSF46689">
    <property type="entry name" value="Homeodomain-like"/>
    <property type="match status" value="1"/>
</dbReference>
<name>A0A127PBP4_9BURK</name>
<keyword evidence="1" id="KW-0805">Transcription regulation</keyword>
<dbReference type="SMART" id="SM00342">
    <property type="entry name" value="HTH_ARAC"/>
    <property type="match status" value="1"/>
</dbReference>
<dbReference type="Pfam" id="PF12833">
    <property type="entry name" value="HTH_18"/>
    <property type="match status" value="1"/>
</dbReference>
<gene>
    <name evidence="5" type="ORF">CFter6_2569</name>
</gene>
<organism evidence="5">
    <name type="scientific">Collimonas fungivorans</name>
    <dbReference type="NCBI Taxonomy" id="158899"/>
    <lineage>
        <taxon>Bacteria</taxon>
        <taxon>Pseudomonadati</taxon>
        <taxon>Pseudomonadota</taxon>
        <taxon>Betaproteobacteria</taxon>
        <taxon>Burkholderiales</taxon>
        <taxon>Oxalobacteraceae</taxon>
        <taxon>Collimonas</taxon>
    </lineage>
</organism>
<dbReference type="InterPro" id="IPR011051">
    <property type="entry name" value="RmlC_Cupin_sf"/>
</dbReference>
<dbReference type="Gene3D" id="1.10.10.60">
    <property type="entry name" value="Homeodomain-like"/>
    <property type="match status" value="1"/>
</dbReference>
<reference evidence="5 6" key="1">
    <citation type="submission" date="2015-11" db="EMBL/GenBank/DDBJ databases">
        <title>Exploring the genomic traits of fungus-feeding bacterial genus Collimonas.</title>
        <authorList>
            <person name="Song C."/>
            <person name="Schmidt R."/>
            <person name="de Jager V."/>
            <person name="Krzyzanowska D."/>
            <person name="Jongedijk E."/>
            <person name="Cankar K."/>
            <person name="Beekwilder J."/>
            <person name="van Veen A."/>
            <person name="de Boer W."/>
            <person name="van Veen J.A."/>
            <person name="Garbeva P."/>
        </authorList>
    </citation>
    <scope>NUCLEOTIDE SEQUENCE [LARGE SCALE GENOMIC DNA]</scope>
    <source>
        <strain evidence="5 6">Ter6</strain>
    </source>
</reference>
<dbReference type="PATRIC" id="fig|158899.10.peg.2564"/>
<dbReference type="PROSITE" id="PS01124">
    <property type="entry name" value="HTH_ARAC_FAMILY_2"/>
    <property type="match status" value="1"/>
</dbReference>
<evidence type="ECO:0000313" key="6">
    <source>
        <dbReference type="Proteomes" id="UP000072421"/>
    </source>
</evidence>